<evidence type="ECO:0000313" key="4">
    <source>
        <dbReference type="WBParaSite" id="HPBE_0001445101-mRNA-1"/>
    </source>
</evidence>
<dbReference type="EMBL" id="UZAH01028367">
    <property type="protein sequence ID" value="VDO99668.1"/>
    <property type="molecule type" value="Genomic_DNA"/>
</dbReference>
<proteinExistence type="predicted"/>
<protein>
    <submittedName>
        <fullName evidence="4">EF-hand domain-containing protein</fullName>
    </submittedName>
</protein>
<dbReference type="OrthoDB" id="5871731at2759"/>
<dbReference type="Proteomes" id="UP000050761">
    <property type="component" value="Unassembled WGS sequence"/>
</dbReference>
<reference evidence="4" key="2">
    <citation type="submission" date="2019-09" db="UniProtKB">
        <authorList>
            <consortium name="WormBaseParasite"/>
        </authorList>
    </citation>
    <scope>IDENTIFICATION</scope>
</reference>
<sequence length="130" mass="14635">MVLESAEDHADSRMERDPTTQVSNDPKEFSTVDVAEELGKAIEDIKKLPDSKVLAEQTKRVCEDLQQLRASMIGYKQFSRELFVALERKGIESLADLNDYFATTESDGELTADVCDMFQTNVRDVRGILS</sequence>
<dbReference type="WBParaSite" id="HPBE_0001445101-mRNA-1">
    <property type="protein sequence ID" value="HPBE_0001445101-mRNA-1"/>
    <property type="gene ID" value="HPBE_0001445101"/>
</dbReference>
<gene>
    <name evidence="2" type="ORF">HPBE_LOCUS14452</name>
</gene>
<accession>A0A183G062</accession>
<reference evidence="2 3" key="1">
    <citation type="submission" date="2018-11" db="EMBL/GenBank/DDBJ databases">
        <authorList>
            <consortium name="Pathogen Informatics"/>
        </authorList>
    </citation>
    <scope>NUCLEOTIDE SEQUENCE [LARGE SCALE GENOMIC DNA]</scope>
</reference>
<evidence type="ECO:0000313" key="2">
    <source>
        <dbReference type="EMBL" id="VDO99668.1"/>
    </source>
</evidence>
<feature type="compositionally biased region" description="Basic and acidic residues" evidence="1">
    <location>
        <begin position="1"/>
        <end position="18"/>
    </location>
</feature>
<evidence type="ECO:0000256" key="1">
    <source>
        <dbReference type="SAM" id="MobiDB-lite"/>
    </source>
</evidence>
<accession>A0A3P8DGB5</accession>
<evidence type="ECO:0000313" key="3">
    <source>
        <dbReference type="Proteomes" id="UP000050761"/>
    </source>
</evidence>
<keyword evidence="3" id="KW-1185">Reference proteome</keyword>
<feature type="region of interest" description="Disordered" evidence="1">
    <location>
        <begin position="1"/>
        <end position="30"/>
    </location>
</feature>
<organism evidence="3 4">
    <name type="scientific">Heligmosomoides polygyrus</name>
    <name type="common">Parasitic roundworm</name>
    <dbReference type="NCBI Taxonomy" id="6339"/>
    <lineage>
        <taxon>Eukaryota</taxon>
        <taxon>Metazoa</taxon>
        <taxon>Ecdysozoa</taxon>
        <taxon>Nematoda</taxon>
        <taxon>Chromadorea</taxon>
        <taxon>Rhabditida</taxon>
        <taxon>Rhabditina</taxon>
        <taxon>Rhabditomorpha</taxon>
        <taxon>Strongyloidea</taxon>
        <taxon>Heligmosomidae</taxon>
        <taxon>Heligmosomoides</taxon>
    </lineage>
</organism>
<dbReference type="AlphaFoldDB" id="A0A183G062"/>
<name>A0A183G062_HELPZ</name>